<proteinExistence type="predicted"/>
<evidence type="ECO:0000313" key="2">
    <source>
        <dbReference type="EMBL" id="GIH07852.1"/>
    </source>
</evidence>
<dbReference type="Gene3D" id="3.40.50.1820">
    <property type="entry name" value="alpha/beta hydrolase"/>
    <property type="match status" value="1"/>
</dbReference>
<dbReference type="AlphaFoldDB" id="A0A8J3QDX6"/>
<dbReference type="InterPro" id="IPR029058">
    <property type="entry name" value="AB_hydrolase_fold"/>
</dbReference>
<sequence>MKFFNVNGVRMPVAISGTPGARPLVLLHGGSTTHTVWDHLVTSFAATHEVYAVDQRGYGAGSRDGDYSFELMRDDVLGLFDAIGADRVDLIGHSMGATVAWLVAQAAANRVAHLVVVDTLPPRPRPEPVAMPPRPTGELDFDWRALQAVMAQFNDPDPSWWELLPTVVGPVLILSGGPASRTSKQAFEQARSMLRNAQLVEIPVGHNIHSDAPQEFLAAVVPFLST</sequence>
<dbReference type="EMBL" id="BONY01000041">
    <property type="protein sequence ID" value="GIH07852.1"/>
    <property type="molecule type" value="Genomic_DNA"/>
</dbReference>
<dbReference type="SUPFAM" id="SSF53474">
    <property type="entry name" value="alpha/beta-Hydrolases"/>
    <property type="match status" value="1"/>
</dbReference>
<accession>A0A8J3QDX6</accession>
<name>A0A8J3QDX6_9ACTN</name>
<evidence type="ECO:0000313" key="3">
    <source>
        <dbReference type="Proteomes" id="UP000612899"/>
    </source>
</evidence>
<dbReference type="Proteomes" id="UP000612899">
    <property type="component" value="Unassembled WGS sequence"/>
</dbReference>
<protein>
    <recommendedName>
        <fullName evidence="1">AB hydrolase-1 domain-containing protein</fullName>
    </recommendedName>
</protein>
<evidence type="ECO:0000259" key="1">
    <source>
        <dbReference type="Pfam" id="PF12697"/>
    </source>
</evidence>
<feature type="domain" description="AB hydrolase-1" evidence="1">
    <location>
        <begin position="24"/>
        <end position="219"/>
    </location>
</feature>
<dbReference type="GO" id="GO:0003824">
    <property type="term" value="F:catalytic activity"/>
    <property type="evidence" value="ECO:0007669"/>
    <property type="project" value="UniProtKB-ARBA"/>
</dbReference>
<dbReference type="RefSeq" id="WP_239124120.1">
    <property type="nucleotide sequence ID" value="NZ_BONY01000041.1"/>
</dbReference>
<dbReference type="InterPro" id="IPR050228">
    <property type="entry name" value="Carboxylesterase_BioH"/>
</dbReference>
<organism evidence="2 3">
    <name type="scientific">Rhizocola hellebori</name>
    <dbReference type="NCBI Taxonomy" id="1392758"/>
    <lineage>
        <taxon>Bacteria</taxon>
        <taxon>Bacillati</taxon>
        <taxon>Actinomycetota</taxon>
        <taxon>Actinomycetes</taxon>
        <taxon>Micromonosporales</taxon>
        <taxon>Micromonosporaceae</taxon>
        <taxon>Rhizocola</taxon>
    </lineage>
</organism>
<dbReference type="InterPro" id="IPR000073">
    <property type="entry name" value="AB_hydrolase_1"/>
</dbReference>
<comment type="caution">
    <text evidence="2">The sequence shown here is derived from an EMBL/GenBank/DDBJ whole genome shotgun (WGS) entry which is preliminary data.</text>
</comment>
<reference evidence="2" key="1">
    <citation type="submission" date="2021-01" db="EMBL/GenBank/DDBJ databases">
        <title>Whole genome shotgun sequence of Rhizocola hellebori NBRC 109834.</title>
        <authorList>
            <person name="Komaki H."/>
            <person name="Tamura T."/>
        </authorList>
    </citation>
    <scope>NUCLEOTIDE SEQUENCE</scope>
    <source>
        <strain evidence="2">NBRC 109834</strain>
    </source>
</reference>
<dbReference type="Pfam" id="PF12697">
    <property type="entry name" value="Abhydrolase_6"/>
    <property type="match status" value="1"/>
</dbReference>
<keyword evidence="3" id="KW-1185">Reference proteome</keyword>
<gene>
    <name evidence="2" type="ORF">Rhe02_59190</name>
</gene>
<dbReference type="PANTHER" id="PTHR43194:SF2">
    <property type="entry name" value="PEROXISOMAL MEMBRANE PROTEIN LPX1"/>
    <property type="match status" value="1"/>
</dbReference>
<dbReference type="PANTHER" id="PTHR43194">
    <property type="entry name" value="HYDROLASE ALPHA/BETA FOLD FAMILY"/>
    <property type="match status" value="1"/>
</dbReference>